<feature type="non-terminal residue" evidence="1">
    <location>
        <position position="488"/>
    </location>
</feature>
<name>A0ABS2YC15_POLSP</name>
<evidence type="ECO:0000313" key="1">
    <source>
        <dbReference type="EMBL" id="MBN3284229.1"/>
    </source>
</evidence>
<dbReference type="PANTHER" id="PTHR21004">
    <property type="entry name" value="SERINE PROTEASE-RELATED"/>
    <property type="match status" value="1"/>
</dbReference>
<dbReference type="Proteomes" id="UP001166093">
    <property type="component" value="Unassembled WGS sequence"/>
</dbReference>
<organism evidence="1 2">
    <name type="scientific">Polyodon spathula</name>
    <name type="common">North American paddlefish</name>
    <name type="synonym">Squalus spathula</name>
    <dbReference type="NCBI Taxonomy" id="7913"/>
    <lineage>
        <taxon>Eukaryota</taxon>
        <taxon>Metazoa</taxon>
        <taxon>Chordata</taxon>
        <taxon>Craniata</taxon>
        <taxon>Vertebrata</taxon>
        <taxon>Euteleostomi</taxon>
        <taxon>Actinopterygii</taxon>
        <taxon>Chondrostei</taxon>
        <taxon>Acipenseriformes</taxon>
        <taxon>Polyodontidae</taxon>
        <taxon>Polyodon</taxon>
    </lineage>
</organism>
<comment type="caution">
    <text evidence="1">The sequence shown here is derived from an EMBL/GenBank/DDBJ whole genome shotgun (WGS) entry which is preliminary data.</text>
</comment>
<dbReference type="Pfam" id="PF13365">
    <property type="entry name" value="Trypsin_2"/>
    <property type="match status" value="1"/>
</dbReference>
<dbReference type="PANTHER" id="PTHR21004:SF0">
    <property type="entry name" value="PEROXISOMAL LEADER PEPTIDE-PROCESSING PROTEASE"/>
    <property type="match status" value="1"/>
</dbReference>
<reference evidence="1" key="1">
    <citation type="journal article" date="2021" name="Cell">
        <title>Tracing the genetic footprints of vertebrate landing in non-teleost ray-finned fishes.</title>
        <authorList>
            <person name="Bi X."/>
            <person name="Wang K."/>
            <person name="Yang L."/>
            <person name="Pan H."/>
            <person name="Jiang H."/>
            <person name="Wei Q."/>
            <person name="Fang M."/>
            <person name="Yu H."/>
            <person name="Zhu C."/>
            <person name="Cai Y."/>
            <person name="He Y."/>
            <person name="Gan X."/>
            <person name="Zeng H."/>
            <person name="Yu D."/>
            <person name="Zhu Y."/>
            <person name="Jiang H."/>
            <person name="Qiu Q."/>
            <person name="Yang H."/>
            <person name="Zhang Y.E."/>
            <person name="Wang W."/>
            <person name="Zhu M."/>
            <person name="He S."/>
            <person name="Zhang G."/>
        </authorList>
    </citation>
    <scope>NUCLEOTIDE SEQUENCE</scope>
    <source>
        <strain evidence="1">Pddl_001</strain>
    </source>
</reference>
<dbReference type="GO" id="GO:0006508">
    <property type="term" value="P:proteolysis"/>
    <property type="evidence" value="ECO:0007669"/>
    <property type="project" value="UniProtKB-KW"/>
</dbReference>
<dbReference type="SUPFAM" id="SSF50494">
    <property type="entry name" value="Trypsin-like serine proteases"/>
    <property type="match status" value="2"/>
</dbReference>
<feature type="non-terminal residue" evidence="1">
    <location>
        <position position="1"/>
    </location>
</feature>
<keyword evidence="2" id="KW-1185">Reference proteome</keyword>
<accession>A0ABS2YC15</accession>
<dbReference type="InterPro" id="IPR039245">
    <property type="entry name" value="TYSND1/DEG15"/>
</dbReference>
<sequence length="488" mass="53459">SCSGVVLNSQTGIAVCHGLIFTPFLLNKDMDLSGCQFLLPDNFSKQLQIEVQFSDAVAPQRTRPQLNPLPQKAELLMLVPCLEFQETFQKMFNKSDKWQFYNEQDDFELKELQNDTQFLHWFAVLKVPGFLTKEAGAVPWLAATSLRKVDSVFACGSPFGSLCPDIFMNTLSKGIVSNLAGEGNAVILTDARCLPGTEGGGLFLKKGGHFYLVGLIVSPLYWKATEWIGLTLVCSVGHIFRNMRRFVTEHDPFLKGIWPPMLMDRTLKIQFALNHPSVVLVECGQFWGSGVMINSRLMLTCRHVLNEATRVTVKSNITSESFLSVVGEVIFSTKKYSAYDIAVVQLQTDFPGNSVSALTSSFSPGEDVLLVGFGAFGQSCGPSVTSGILSRVITCESRPVMLQTTCAVHAGASGGAVLRAETGELLGIVCSNTRDTAAGVTYPHLNFSIPVTVLQPLLNKYTLTEDGGVFEELDRASDVVRDVWRLQS</sequence>
<dbReference type="InterPro" id="IPR009003">
    <property type="entry name" value="Peptidase_S1_PA"/>
</dbReference>
<dbReference type="EMBL" id="JAAWVQ010134571">
    <property type="protein sequence ID" value="MBN3284229.1"/>
    <property type="molecule type" value="Genomic_DNA"/>
</dbReference>
<protein>
    <submittedName>
        <fullName evidence="1">TYSD1 protease</fullName>
    </submittedName>
</protein>
<dbReference type="Gene3D" id="2.40.10.10">
    <property type="entry name" value="Trypsin-like serine proteases"/>
    <property type="match status" value="3"/>
</dbReference>
<proteinExistence type="predicted"/>
<keyword evidence="1" id="KW-0645">Protease</keyword>
<keyword evidence="1" id="KW-0378">Hydrolase</keyword>
<evidence type="ECO:0000313" key="2">
    <source>
        <dbReference type="Proteomes" id="UP001166093"/>
    </source>
</evidence>
<gene>
    <name evidence="1" type="primary">Tysnd1</name>
    <name evidence="1" type="ORF">GTO93_0009917</name>
</gene>
<dbReference type="InterPro" id="IPR043504">
    <property type="entry name" value="Peptidase_S1_PA_chymotrypsin"/>
</dbReference>
<dbReference type="GO" id="GO:0008233">
    <property type="term" value="F:peptidase activity"/>
    <property type="evidence" value="ECO:0007669"/>
    <property type="project" value="UniProtKB-KW"/>
</dbReference>